<evidence type="ECO:0000313" key="1">
    <source>
        <dbReference type="EMBL" id="GAA3844628.1"/>
    </source>
</evidence>
<keyword evidence="2" id="KW-1185">Reference proteome</keyword>
<dbReference type="Proteomes" id="UP001500888">
    <property type="component" value="Unassembled WGS sequence"/>
</dbReference>
<gene>
    <name evidence="1" type="ORF">GCM10022226_79740</name>
</gene>
<accession>A0ABP7JHN3</accession>
<name>A0ABP7JHN3_9ACTN</name>
<evidence type="ECO:0008006" key="3">
    <source>
        <dbReference type="Google" id="ProtNLM"/>
    </source>
</evidence>
<organism evidence="1 2">
    <name type="scientific">Sphaerisporangium flaviroseum</name>
    <dbReference type="NCBI Taxonomy" id="509199"/>
    <lineage>
        <taxon>Bacteria</taxon>
        <taxon>Bacillati</taxon>
        <taxon>Actinomycetota</taxon>
        <taxon>Actinomycetes</taxon>
        <taxon>Streptosporangiales</taxon>
        <taxon>Streptosporangiaceae</taxon>
        <taxon>Sphaerisporangium</taxon>
    </lineage>
</organism>
<proteinExistence type="predicted"/>
<sequence length="78" mass="8581">MKVNPLPVRRLSSSAGVPVLAAHDEGGTTCDSERWRLEAVVDRLDAKIADLMRARQAAAETLEECRAGRCRLAPRRPL</sequence>
<evidence type="ECO:0000313" key="2">
    <source>
        <dbReference type="Proteomes" id="UP001500888"/>
    </source>
</evidence>
<protein>
    <recommendedName>
        <fullName evidence="3">Transcription regulator MerR DNA binding domain-containing protein</fullName>
    </recommendedName>
</protein>
<comment type="caution">
    <text evidence="1">The sequence shown here is derived from an EMBL/GenBank/DDBJ whole genome shotgun (WGS) entry which is preliminary data.</text>
</comment>
<dbReference type="EMBL" id="BAAAZR010000061">
    <property type="protein sequence ID" value="GAA3844628.1"/>
    <property type="molecule type" value="Genomic_DNA"/>
</dbReference>
<reference evidence="2" key="1">
    <citation type="journal article" date="2019" name="Int. J. Syst. Evol. Microbiol.">
        <title>The Global Catalogue of Microorganisms (GCM) 10K type strain sequencing project: providing services to taxonomists for standard genome sequencing and annotation.</title>
        <authorList>
            <consortium name="The Broad Institute Genomics Platform"/>
            <consortium name="The Broad Institute Genome Sequencing Center for Infectious Disease"/>
            <person name="Wu L."/>
            <person name="Ma J."/>
        </authorList>
    </citation>
    <scope>NUCLEOTIDE SEQUENCE [LARGE SCALE GENOMIC DNA]</scope>
    <source>
        <strain evidence="2">JCM 16908</strain>
    </source>
</reference>
<dbReference type="RefSeq" id="WP_344953001.1">
    <property type="nucleotide sequence ID" value="NZ_BAAAZR010000061.1"/>
</dbReference>